<dbReference type="STRING" id="288705.RSal33209_2603"/>
<gene>
    <name evidence="2" type="ordered locus">RSal33209_2603</name>
</gene>
<keyword evidence="1" id="KW-1133">Transmembrane helix</keyword>
<dbReference type="EMBL" id="CP000910">
    <property type="protein sequence ID" value="ABY24328.1"/>
    <property type="molecule type" value="Genomic_DNA"/>
</dbReference>
<keyword evidence="3" id="KW-1185">Reference proteome</keyword>
<evidence type="ECO:0000313" key="3">
    <source>
        <dbReference type="Proteomes" id="UP000002007"/>
    </source>
</evidence>
<organism evidence="2 3">
    <name type="scientific">Renibacterium salmoninarum (strain ATCC 33209 / DSM 20767 / JCM 11484 / NBRC 15589 / NCIMB 2235)</name>
    <dbReference type="NCBI Taxonomy" id="288705"/>
    <lineage>
        <taxon>Bacteria</taxon>
        <taxon>Bacillati</taxon>
        <taxon>Actinomycetota</taxon>
        <taxon>Actinomycetes</taxon>
        <taxon>Micrococcales</taxon>
        <taxon>Micrococcaceae</taxon>
        <taxon>Renibacterium</taxon>
    </lineage>
</organism>
<keyword evidence="1" id="KW-0472">Membrane</keyword>
<accession>A9WRP6</accession>
<evidence type="ECO:0000256" key="1">
    <source>
        <dbReference type="SAM" id="Phobius"/>
    </source>
</evidence>
<dbReference type="AlphaFoldDB" id="A9WRP6"/>
<dbReference type="Proteomes" id="UP000002007">
    <property type="component" value="Chromosome"/>
</dbReference>
<proteinExistence type="predicted"/>
<feature type="transmembrane region" description="Helical" evidence="1">
    <location>
        <begin position="27"/>
        <end position="53"/>
    </location>
</feature>
<dbReference type="HOGENOM" id="CLU_2791034_0_0_11"/>
<evidence type="ECO:0000313" key="2">
    <source>
        <dbReference type="EMBL" id="ABY24328.1"/>
    </source>
</evidence>
<name>A9WRP6_RENSM</name>
<keyword evidence="1" id="KW-0812">Transmembrane</keyword>
<dbReference type="KEGG" id="rsa:RSal33209_2603"/>
<reference evidence="3" key="1">
    <citation type="journal article" date="2008" name="J. Bacteriol.">
        <title>Genome sequence of the fish pathogen Renibacterium salmoninarum suggests reductive evolution away from an environmental Arthrobacter ancestor.</title>
        <authorList>
            <person name="Wiens G.D."/>
            <person name="Rockey D.D."/>
            <person name="Wu Z."/>
            <person name="Chang J."/>
            <person name="Levy R."/>
            <person name="Crane S."/>
            <person name="Chen D.S."/>
            <person name="Capri G.R."/>
            <person name="Burnett J.R."/>
            <person name="Sudheesh P.S."/>
            <person name="Schipma M.J."/>
            <person name="Burd H."/>
            <person name="Bhattacharyya A."/>
            <person name="Rhodes L.D."/>
            <person name="Kaul R."/>
            <person name="Strom M.S."/>
        </authorList>
    </citation>
    <scope>NUCLEOTIDE SEQUENCE [LARGE SCALE GENOMIC DNA]</scope>
    <source>
        <strain evidence="3">ATCC 33209 / DSM 20767 / JCM 11484 / NBRC 15589 / NCIMB 2235</strain>
    </source>
</reference>
<sequence length="68" mass="7399">MIFLAITGLLMFIAKHALIAGIGVVLALGFFACMAWLVVQGLAAVVTLTILSVRKTNRQARRRLQMSI</sequence>
<protein>
    <submittedName>
        <fullName evidence="2">Uncharacterized protein</fullName>
    </submittedName>
</protein>